<accession>A0A5M6IDI9</accession>
<keyword evidence="10" id="KW-0175">Coiled coil</keyword>
<evidence type="ECO:0000256" key="10">
    <source>
        <dbReference type="SAM" id="Coils"/>
    </source>
</evidence>
<dbReference type="GO" id="GO:0000917">
    <property type="term" value="P:division septum assembly"/>
    <property type="evidence" value="ECO:0007669"/>
    <property type="project" value="UniProtKB-KW"/>
</dbReference>
<proteinExistence type="predicted"/>
<protein>
    <recommendedName>
        <fullName evidence="2">Cell division protein ZapA</fullName>
    </recommendedName>
    <alternativeName>
        <fullName evidence="9">Z ring-associated protein ZapA</fullName>
    </alternativeName>
</protein>
<evidence type="ECO:0000313" key="11">
    <source>
        <dbReference type="EMBL" id="KAA5605678.1"/>
    </source>
</evidence>
<evidence type="ECO:0000256" key="8">
    <source>
        <dbReference type="ARBA" id="ARBA00026068"/>
    </source>
</evidence>
<keyword evidence="12" id="KW-1185">Reference proteome</keyword>
<dbReference type="InterPro" id="IPR036192">
    <property type="entry name" value="Cell_div_ZapA-like_sf"/>
</dbReference>
<reference evidence="11 12" key="1">
    <citation type="submission" date="2019-09" db="EMBL/GenBank/DDBJ databases">
        <title>Genome sequence of Roseospira marina, one of the more divergent members of the non-sulfur purple photosynthetic bacterial family, the Rhodospirillaceae.</title>
        <authorList>
            <person name="Meyer T."/>
            <person name="Kyndt J."/>
        </authorList>
    </citation>
    <scope>NUCLEOTIDE SEQUENCE [LARGE SCALE GENOMIC DNA]</scope>
    <source>
        <strain evidence="11 12">DSM 15113</strain>
    </source>
</reference>
<feature type="coiled-coil region" evidence="10">
    <location>
        <begin position="63"/>
        <end position="93"/>
    </location>
</feature>
<dbReference type="GO" id="GO:0000921">
    <property type="term" value="P:septin ring assembly"/>
    <property type="evidence" value="ECO:0007669"/>
    <property type="project" value="TreeGrafter"/>
</dbReference>
<dbReference type="Gene3D" id="6.10.250.790">
    <property type="match status" value="1"/>
</dbReference>
<evidence type="ECO:0000256" key="4">
    <source>
        <dbReference type="ARBA" id="ARBA00022618"/>
    </source>
</evidence>
<evidence type="ECO:0000256" key="1">
    <source>
        <dbReference type="ARBA" id="ARBA00004496"/>
    </source>
</evidence>
<gene>
    <name evidence="11" type="ORF">F1188_10645</name>
</gene>
<evidence type="ECO:0000313" key="12">
    <source>
        <dbReference type="Proteomes" id="UP000324065"/>
    </source>
</evidence>
<keyword evidence="6" id="KW-0131">Cell cycle</keyword>
<dbReference type="GO" id="GO:0032153">
    <property type="term" value="C:cell division site"/>
    <property type="evidence" value="ECO:0007669"/>
    <property type="project" value="TreeGrafter"/>
</dbReference>
<dbReference type="GO" id="GO:0030428">
    <property type="term" value="C:cell septum"/>
    <property type="evidence" value="ECO:0007669"/>
    <property type="project" value="TreeGrafter"/>
</dbReference>
<dbReference type="RefSeq" id="WP_150062389.1">
    <property type="nucleotide sequence ID" value="NZ_JACHII010000002.1"/>
</dbReference>
<evidence type="ECO:0000256" key="9">
    <source>
        <dbReference type="ARBA" id="ARBA00033158"/>
    </source>
</evidence>
<dbReference type="GO" id="GO:0005829">
    <property type="term" value="C:cytosol"/>
    <property type="evidence" value="ECO:0007669"/>
    <property type="project" value="TreeGrafter"/>
</dbReference>
<keyword evidence="5" id="KW-0717">Septation</keyword>
<dbReference type="Pfam" id="PF05164">
    <property type="entry name" value="ZapA"/>
    <property type="match status" value="1"/>
</dbReference>
<keyword evidence="4 11" id="KW-0132">Cell division</keyword>
<evidence type="ECO:0000256" key="7">
    <source>
        <dbReference type="ARBA" id="ARBA00024910"/>
    </source>
</evidence>
<dbReference type="PANTHER" id="PTHR34981">
    <property type="entry name" value="CELL DIVISION PROTEIN ZAPA"/>
    <property type="match status" value="1"/>
</dbReference>
<dbReference type="GO" id="GO:0043093">
    <property type="term" value="P:FtsZ-dependent cytokinesis"/>
    <property type="evidence" value="ECO:0007669"/>
    <property type="project" value="TreeGrafter"/>
</dbReference>
<evidence type="ECO:0000256" key="6">
    <source>
        <dbReference type="ARBA" id="ARBA00023306"/>
    </source>
</evidence>
<comment type="function">
    <text evidence="7">Activator of cell division through the inhibition of FtsZ GTPase activity, therefore promoting FtsZ assembly into bundles of protofilaments necessary for the formation of the division Z ring. It is recruited early at mid-cell but it is not essential for cell division.</text>
</comment>
<dbReference type="EMBL" id="VWPJ01000008">
    <property type="protein sequence ID" value="KAA5605678.1"/>
    <property type="molecule type" value="Genomic_DNA"/>
</dbReference>
<evidence type="ECO:0000256" key="5">
    <source>
        <dbReference type="ARBA" id="ARBA00023210"/>
    </source>
</evidence>
<evidence type="ECO:0000256" key="3">
    <source>
        <dbReference type="ARBA" id="ARBA00022490"/>
    </source>
</evidence>
<dbReference type="InterPro" id="IPR053712">
    <property type="entry name" value="Bac_CellDiv_Activator"/>
</dbReference>
<name>A0A5M6IDI9_9PROT</name>
<sequence length="126" mass="13618">MPQVTITVNGRDYRIACGPGEESHVSTLAAQIDVKTRELTARVGHVSEGMALVMLGLTLADELTDLRREVEVLRDQRGALDEVEEAAQEAAQDRAREHALAEEQAAAAIVAMASRIEALADRLDQA</sequence>
<evidence type="ECO:0000256" key="2">
    <source>
        <dbReference type="ARBA" id="ARBA00015195"/>
    </source>
</evidence>
<comment type="subcellular location">
    <subcellularLocation>
        <location evidence="1">Cytoplasm</location>
    </subcellularLocation>
</comment>
<dbReference type="Proteomes" id="UP000324065">
    <property type="component" value="Unassembled WGS sequence"/>
</dbReference>
<comment type="subunit">
    <text evidence="8">Homodimer. Interacts with FtsZ.</text>
</comment>
<dbReference type="PANTHER" id="PTHR34981:SF1">
    <property type="entry name" value="CELL DIVISION PROTEIN ZAPA"/>
    <property type="match status" value="1"/>
</dbReference>
<comment type="caution">
    <text evidence="11">The sequence shown here is derived from an EMBL/GenBank/DDBJ whole genome shotgun (WGS) entry which is preliminary data.</text>
</comment>
<dbReference type="InterPro" id="IPR007838">
    <property type="entry name" value="Cell_div_ZapA-like"/>
</dbReference>
<dbReference type="SUPFAM" id="SSF102829">
    <property type="entry name" value="Cell division protein ZapA-like"/>
    <property type="match status" value="1"/>
</dbReference>
<keyword evidence="3" id="KW-0963">Cytoplasm</keyword>
<organism evidence="11 12">
    <name type="scientific">Roseospira marina</name>
    <dbReference type="NCBI Taxonomy" id="140057"/>
    <lineage>
        <taxon>Bacteria</taxon>
        <taxon>Pseudomonadati</taxon>
        <taxon>Pseudomonadota</taxon>
        <taxon>Alphaproteobacteria</taxon>
        <taxon>Rhodospirillales</taxon>
        <taxon>Rhodospirillaceae</taxon>
        <taxon>Roseospira</taxon>
    </lineage>
</organism>
<dbReference type="OrthoDB" id="9797575at2"/>
<dbReference type="AlphaFoldDB" id="A0A5M6IDI9"/>